<dbReference type="Gene3D" id="3.20.20.80">
    <property type="entry name" value="Glycosidases"/>
    <property type="match status" value="1"/>
</dbReference>
<comment type="similarity">
    <text evidence="1">Belongs to the glycosyl hydrolase 79 family.</text>
</comment>
<proteinExistence type="inferred from homology"/>
<dbReference type="InterPro" id="IPR017853">
    <property type="entry name" value="GH"/>
</dbReference>
<dbReference type="InterPro" id="IPR005199">
    <property type="entry name" value="Glyco_hydro_79"/>
</dbReference>
<dbReference type="PANTHER" id="PTHR46145:SF4">
    <property type="entry name" value="HEPARANASE"/>
    <property type="match status" value="1"/>
</dbReference>
<dbReference type="SUPFAM" id="SSF51445">
    <property type="entry name" value="(Trans)glycosidases"/>
    <property type="match status" value="1"/>
</dbReference>
<dbReference type="Proteomes" id="UP000694941">
    <property type="component" value="Unplaced"/>
</dbReference>
<reference evidence="3" key="1">
    <citation type="submission" date="2025-08" db="UniProtKB">
        <authorList>
            <consortium name="RefSeq"/>
        </authorList>
    </citation>
    <scope>IDENTIFICATION</scope>
    <source>
        <tissue evidence="3">Muscle</tissue>
    </source>
</reference>
<name>A0ABM1BJN7_LIMPO</name>
<dbReference type="PANTHER" id="PTHR46145">
    <property type="entry name" value="HEPARANASE"/>
    <property type="match status" value="1"/>
</dbReference>
<dbReference type="RefSeq" id="XP_013783325.1">
    <property type="nucleotide sequence ID" value="XM_013927871.2"/>
</dbReference>
<sequence length="373" mass="42151">MDWKKLNWFAKKVGWKLIFDLNALTRNIHDEWDPGNSLQLFRFNEKMGFSVDWELGNELNAHHRLHGSQLGKDFLTLRKILNTFFTTNSSLLVGPDVTQPSHRSSRQFLKTFLKKANSVVDAVTFHQYYCNGKTATLKDFLDIDLMDSLGEEISTVKEIVKETGPAQSIWLGESGSAWGGGAPGLSDTYIAGFLWLDKLGLSAARGLDVVLRQSFYNGHYGMITSDLHPLPDFWLSVLYKWLVGRRVLRVDVMQKERKLRVYAHCTKLGRIYKTPGAVTLLVINVYNVTAKLILKLDTRMESPIDAYLLTPIGSYGLQSKNVALNGKLLKMVREDKLPHFLPKRLPPNSPIEIPPLSYGLYVLPLLNGTACIN</sequence>
<evidence type="ECO:0000313" key="2">
    <source>
        <dbReference type="Proteomes" id="UP000694941"/>
    </source>
</evidence>
<keyword evidence="2" id="KW-1185">Reference proteome</keyword>
<protein>
    <submittedName>
        <fullName evidence="3">Heparanase-like</fullName>
    </submittedName>
</protein>
<organism evidence="2 3">
    <name type="scientific">Limulus polyphemus</name>
    <name type="common">Atlantic horseshoe crab</name>
    <dbReference type="NCBI Taxonomy" id="6850"/>
    <lineage>
        <taxon>Eukaryota</taxon>
        <taxon>Metazoa</taxon>
        <taxon>Ecdysozoa</taxon>
        <taxon>Arthropoda</taxon>
        <taxon>Chelicerata</taxon>
        <taxon>Merostomata</taxon>
        <taxon>Xiphosura</taxon>
        <taxon>Limulidae</taxon>
        <taxon>Limulus</taxon>
    </lineage>
</organism>
<dbReference type="Pfam" id="PF03662">
    <property type="entry name" value="Glyco_hydro_79n"/>
    <property type="match status" value="1"/>
</dbReference>
<accession>A0ABM1BJN7</accession>
<dbReference type="GeneID" id="106467512"/>
<gene>
    <name evidence="3" type="primary">LOC106467512</name>
</gene>
<evidence type="ECO:0000313" key="3">
    <source>
        <dbReference type="RefSeq" id="XP_013783325.1"/>
    </source>
</evidence>
<evidence type="ECO:0000256" key="1">
    <source>
        <dbReference type="ARBA" id="ARBA00009800"/>
    </source>
</evidence>